<accession>A0AAU6Q257</accession>
<dbReference type="GO" id="GO:0006508">
    <property type="term" value="P:proteolysis"/>
    <property type="evidence" value="ECO:0007669"/>
    <property type="project" value="UniProtKB-KW"/>
</dbReference>
<keyword evidence="3" id="KW-0479">Metal-binding</keyword>
<dbReference type="GO" id="GO:0007155">
    <property type="term" value="P:cell adhesion"/>
    <property type="evidence" value="ECO:0007669"/>
    <property type="project" value="InterPro"/>
</dbReference>
<dbReference type="GO" id="GO:0016020">
    <property type="term" value="C:membrane"/>
    <property type="evidence" value="ECO:0007669"/>
    <property type="project" value="InterPro"/>
</dbReference>
<dbReference type="PANTHER" id="PTHR10942:SF0">
    <property type="entry name" value="LEISHMANOLYSIN-LIKE PEPTIDASE"/>
    <property type="match status" value="1"/>
</dbReference>
<dbReference type="InterPro" id="IPR024079">
    <property type="entry name" value="MetalloPept_cat_dom_sf"/>
</dbReference>
<keyword evidence="2" id="KW-0645">Protease</keyword>
<evidence type="ECO:0000256" key="5">
    <source>
        <dbReference type="ARBA" id="ARBA00022833"/>
    </source>
</evidence>
<comment type="cofactor">
    <cofactor evidence="1">
        <name>Zn(2+)</name>
        <dbReference type="ChEBI" id="CHEBI:29105"/>
    </cofactor>
</comment>
<organism evidence="7">
    <name type="scientific">Deinococcus sp. VB142</name>
    <dbReference type="NCBI Taxonomy" id="3112952"/>
    <lineage>
        <taxon>Bacteria</taxon>
        <taxon>Thermotogati</taxon>
        <taxon>Deinococcota</taxon>
        <taxon>Deinococci</taxon>
        <taxon>Deinococcales</taxon>
        <taxon>Deinococcaceae</taxon>
        <taxon>Deinococcus</taxon>
    </lineage>
</organism>
<proteinExistence type="predicted"/>
<dbReference type="Gene3D" id="3.40.390.10">
    <property type="entry name" value="Collagenase (Catalytic Domain)"/>
    <property type="match status" value="1"/>
</dbReference>
<keyword evidence="5" id="KW-0862">Zinc</keyword>
<dbReference type="EMBL" id="CP149782">
    <property type="protein sequence ID" value="WYF44714.1"/>
    <property type="molecule type" value="Genomic_DNA"/>
</dbReference>
<sequence length="237" mass="24549">MVSAMNAAATRWQGIVTQGLSAVNVNVPAGNCGSNPAFSGTVDDILVFTGSKSIDGPGGVLAQSGPCSVRSSGGLTVYSTLMFDSADLDGFASQLTDIAVHELGHSLGIGSLWSYKGLTSGAGTTDPRYLGTNGNREYVALGGTLGQTPEENTGGSGTAEAHWRERTFGNELMTGYLGSGSNPLSRLSIAGLADLGYSVDYSKADSYSASTLNSLSTDHQFDLAAHEEVLRPKWQVK</sequence>
<dbReference type="Gene3D" id="3.90.132.10">
    <property type="entry name" value="Leishmanolysin , domain 2"/>
    <property type="match status" value="1"/>
</dbReference>
<keyword evidence="6" id="KW-0482">Metalloprotease</keyword>
<dbReference type="PANTHER" id="PTHR10942">
    <property type="entry name" value="LEISHMANOLYSIN-LIKE PEPTIDASE"/>
    <property type="match status" value="1"/>
</dbReference>
<evidence type="ECO:0000256" key="1">
    <source>
        <dbReference type="ARBA" id="ARBA00001947"/>
    </source>
</evidence>
<dbReference type="Pfam" id="PF01457">
    <property type="entry name" value="Peptidase_M8"/>
    <property type="match status" value="1"/>
</dbReference>
<reference evidence="7" key="1">
    <citation type="submission" date="2024-03" db="EMBL/GenBank/DDBJ databases">
        <title>Deinococcus weizhi sp. nov., isolated from human skin.</title>
        <authorList>
            <person name="Wei Z."/>
            <person name="Tian F."/>
            <person name="Yang C."/>
            <person name="Xin L.T."/>
            <person name="Wen Z.J."/>
            <person name="Lan K.C."/>
            <person name="Yu L."/>
            <person name="Zhe W."/>
            <person name="Dan F.D."/>
            <person name="Jun W."/>
            <person name="Rui Z."/>
            <person name="Yong X.J."/>
            <person name="Ting Y."/>
            <person name="Wei X."/>
            <person name="Xu Z.G."/>
            <person name="Xin Z."/>
            <person name="Dong F.G."/>
            <person name="Ni X.M."/>
            <person name="Zheng M.G."/>
            <person name="Chun Y."/>
            <person name="Qian W.X."/>
        </authorList>
    </citation>
    <scope>NUCLEOTIDE SEQUENCE</scope>
    <source>
        <strain evidence="7">VB142</strain>
    </source>
</reference>
<dbReference type="InterPro" id="IPR001577">
    <property type="entry name" value="Peptidase_M8"/>
</dbReference>
<dbReference type="GO" id="GO:0005737">
    <property type="term" value="C:cytoplasm"/>
    <property type="evidence" value="ECO:0007669"/>
    <property type="project" value="TreeGrafter"/>
</dbReference>
<dbReference type="AlphaFoldDB" id="A0AAU6Q257"/>
<evidence type="ECO:0000256" key="4">
    <source>
        <dbReference type="ARBA" id="ARBA00022801"/>
    </source>
</evidence>
<evidence type="ECO:0000256" key="3">
    <source>
        <dbReference type="ARBA" id="ARBA00022723"/>
    </source>
</evidence>
<gene>
    <name evidence="7" type="ORF">WDJ50_00950</name>
</gene>
<dbReference type="GO" id="GO:0046872">
    <property type="term" value="F:metal ion binding"/>
    <property type="evidence" value="ECO:0007669"/>
    <property type="project" value="UniProtKB-KW"/>
</dbReference>
<name>A0AAU6Q257_9DEIO</name>
<protein>
    <submittedName>
        <fullName evidence="7">Leishmanolysin-related zinc metalloendopeptidase</fullName>
    </submittedName>
</protein>
<dbReference type="RefSeq" id="WP_339095889.1">
    <property type="nucleotide sequence ID" value="NZ_CP149782.1"/>
</dbReference>
<evidence type="ECO:0000313" key="7">
    <source>
        <dbReference type="EMBL" id="WYF44714.1"/>
    </source>
</evidence>
<keyword evidence="4" id="KW-0378">Hydrolase</keyword>
<evidence type="ECO:0000256" key="2">
    <source>
        <dbReference type="ARBA" id="ARBA00022670"/>
    </source>
</evidence>
<dbReference type="SUPFAM" id="SSF55486">
    <property type="entry name" value="Metalloproteases ('zincins'), catalytic domain"/>
    <property type="match status" value="1"/>
</dbReference>
<dbReference type="GO" id="GO:0004222">
    <property type="term" value="F:metalloendopeptidase activity"/>
    <property type="evidence" value="ECO:0007669"/>
    <property type="project" value="InterPro"/>
</dbReference>
<evidence type="ECO:0000256" key="6">
    <source>
        <dbReference type="ARBA" id="ARBA00023049"/>
    </source>
</evidence>